<protein>
    <recommendedName>
        <fullName evidence="2">DNA-(apurinic or apyrimidinic site) lyase</fullName>
        <ecNumber evidence="2">4.2.99.18</ecNumber>
    </recommendedName>
</protein>
<dbReference type="Gene3D" id="1.10.340.30">
    <property type="entry name" value="Hypothetical protein, domain 2"/>
    <property type="match status" value="1"/>
</dbReference>
<dbReference type="Pfam" id="PF07934">
    <property type="entry name" value="OGG_N"/>
    <property type="match status" value="1"/>
</dbReference>
<dbReference type="PANTHER" id="PTHR10242">
    <property type="entry name" value="8-OXOGUANINE DNA GLYCOSYLASE"/>
    <property type="match status" value="1"/>
</dbReference>
<dbReference type="InterPro" id="IPR023170">
    <property type="entry name" value="HhH_base_excis_C"/>
</dbReference>
<dbReference type="Pfam" id="PF00730">
    <property type="entry name" value="HhH-GPD"/>
    <property type="match status" value="1"/>
</dbReference>
<keyword evidence="7" id="KW-0511">Multifunctional enzyme</keyword>
<dbReference type="GO" id="GO:0006284">
    <property type="term" value="P:base-excision repair"/>
    <property type="evidence" value="ECO:0007669"/>
    <property type="project" value="InterPro"/>
</dbReference>
<evidence type="ECO:0000256" key="1">
    <source>
        <dbReference type="ARBA" id="ARBA00010679"/>
    </source>
</evidence>
<evidence type="ECO:0000256" key="7">
    <source>
        <dbReference type="ARBA" id="ARBA00023268"/>
    </source>
</evidence>
<dbReference type="Proteomes" id="UP000008841">
    <property type="component" value="Chromosome"/>
</dbReference>
<comment type="catalytic activity">
    <reaction evidence="9">
        <text>2'-deoxyribonucleotide-(2'-deoxyribose 5'-phosphate)-2'-deoxyribonucleotide-DNA = a 3'-end 2'-deoxyribonucleotide-(2,3-dehydro-2,3-deoxyribose 5'-phosphate)-DNA + a 5'-end 5'-phospho-2'-deoxyribonucleoside-DNA + H(+)</text>
        <dbReference type="Rhea" id="RHEA:66592"/>
        <dbReference type="Rhea" id="RHEA-COMP:13180"/>
        <dbReference type="Rhea" id="RHEA-COMP:16897"/>
        <dbReference type="Rhea" id="RHEA-COMP:17067"/>
        <dbReference type="ChEBI" id="CHEBI:15378"/>
        <dbReference type="ChEBI" id="CHEBI:136412"/>
        <dbReference type="ChEBI" id="CHEBI:157695"/>
        <dbReference type="ChEBI" id="CHEBI:167181"/>
        <dbReference type="EC" id="4.2.99.18"/>
    </reaction>
</comment>
<dbReference type="AlphaFoldDB" id="B3ECK0"/>
<evidence type="ECO:0000256" key="2">
    <source>
        <dbReference type="ARBA" id="ARBA00012720"/>
    </source>
</evidence>
<dbReference type="GO" id="GO:0140078">
    <property type="term" value="F:class I DNA-(apurinic or apyrimidinic site) endonuclease activity"/>
    <property type="evidence" value="ECO:0007669"/>
    <property type="project" value="UniProtKB-EC"/>
</dbReference>
<dbReference type="InterPro" id="IPR011257">
    <property type="entry name" value="DNA_glycosylase"/>
</dbReference>
<dbReference type="InterPro" id="IPR003265">
    <property type="entry name" value="HhH-GPD_domain"/>
</dbReference>
<dbReference type="PANTHER" id="PTHR10242:SF2">
    <property type="entry name" value="N-GLYCOSYLASE_DNA LYASE"/>
    <property type="match status" value="1"/>
</dbReference>
<dbReference type="SMART" id="SM00478">
    <property type="entry name" value="ENDO3c"/>
    <property type="match status" value="1"/>
</dbReference>
<evidence type="ECO:0000313" key="12">
    <source>
        <dbReference type="Proteomes" id="UP000008841"/>
    </source>
</evidence>
<dbReference type="HOGENOM" id="CLU_027543_3_2_10"/>
<dbReference type="GO" id="GO:0008534">
    <property type="term" value="F:oxidized purine nucleobase lesion DNA N-glycosylase activity"/>
    <property type="evidence" value="ECO:0007669"/>
    <property type="project" value="InterPro"/>
</dbReference>
<keyword evidence="8" id="KW-0326">Glycosidase</keyword>
<keyword evidence="5" id="KW-0234">DNA repair</keyword>
<sequence length="312" mass="35608">MSYQSLLLTDIPVNIEDSLFSGQSFSWNRLSFKDNFFISVINNVPVVINQINNYFINIYTPDKFIGGIPVSEALSAYFTLDIDNGKLFDDHFIKRFPAIATLLQEYMGLKLLRQDPFETTITFMCAQGIGMALIRRQIGMLCEKYGTPCTIELMGQKHRIFRFPKPEMLAETSVLSLQACTNNNYRRALNIRRVAAAAAEGTLDFTISGSQSLSLDRIRAMLCEYDGIGPKIADCIALFSLGRFDAFPVDTHVRQYLAEWFGIRRASMSLTEKNYLRLQDEVRTILRPEVAGYAGHLLFHCWRRKVKHLRTA</sequence>
<name>B3ECK0_CHLL2</name>
<evidence type="ECO:0000256" key="4">
    <source>
        <dbReference type="ARBA" id="ARBA00022801"/>
    </source>
</evidence>
<evidence type="ECO:0000256" key="9">
    <source>
        <dbReference type="ARBA" id="ARBA00044632"/>
    </source>
</evidence>
<keyword evidence="6" id="KW-0456">Lyase</keyword>
<dbReference type="GO" id="GO:0006289">
    <property type="term" value="P:nucleotide-excision repair"/>
    <property type="evidence" value="ECO:0007669"/>
    <property type="project" value="InterPro"/>
</dbReference>
<gene>
    <name evidence="11" type="ordered locus">Clim_1208</name>
</gene>
<dbReference type="Gene3D" id="1.10.1670.10">
    <property type="entry name" value="Helix-hairpin-Helix base-excision DNA repair enzymes (C-terminal)"/>
    <property type="match status" value="1"/>
</dbReference>
<dbReference type="SUPFAM" id="SSF48150">
    <property type="entry name" value="DNA-glycosylase"/>
    <property type="match status" value="1"/>
</dbReference>
<proteinExistence type="inferred from homology"/>
<accession>B3ECK0</accession>
<evidence type="ECO:0000256" key="8">
    <source>
        <dbReference type="ARBA" id="ARBA00023295"/>
    </source>
</evidence>
<evidence type="ECO:0000259" key="10">
    <source>
        <dbReference type="SMART" id="SM00478"/>
    </source>
</evidence>
<dbReference type="SUPFAM" id="SSF55945">
    <property type="entry name" value="TATA-box binding protein-like"/>
    <property type="match status" value="1"/>
</dbReference>
<dbReference type="InterPro" id="IPR012904">
    <property type="entry name" value="OGG_N"/>
</dbReference>
<keyword evidence="4" id="KW-0378">Hydrolase</keyword>
<dbReference type="STRING" id="290315.Clim_1208"/>
<feature type="domain" description="HhH-GPD" evidence="10">
    <location>
        <begin position="125"/>
        <end position="303"/>
    </location>
</feature>
<dbReference type="EC" id="4.2.99.18" evidence="2"/>
<evidence type="ECO:0000256" key="6">
    <source>
        <dbReference type="ARBA" id="ARBA00023239"/>
    </source>
</evidence>
<evidence type="ECO:0000256" key="3">
    <source>
        <dbReference type="ARBA" id="ARBA00022763"/>
    </source>
</evidence>
<dbReference type="EMBL" id="CP001097">
    <property type="protein sequence ID" value="ACD90275.1"/>
    <property type="molecule type" value="Genomic_DNA"/>
</dbReference>
<dbReference type="GO" id="GO:0003684">
    <property type="term" value="F:damaged DNA binding"/>
    <property type="evidence" value="ECO:0007669"/>
    <property type="project" value="InterPro"/>
</dbReference>
<evidence type="ECO:0000313" key="11">
    <source>
        <dbReference type="EMBL" id="ACD90275.1"/>
    </source>
</evidence>
<organism evidence="11 12">
    <name type="scientific">Chlorobium limicola (strain DSM 245 / NBRC 103803 / 6330)</name>
    <dbReference type="NCBI Taxonomy" id="290315"/>
    <lineage>
        <taxon>Bacteria</taxon>
        <taxon>Pseudomonadati</taxon>
        <taxon>Chlorobiota</taxon>
        <taxon>Chlorobiia</taxon>
        <taxon>Chlorobiales</taxon>
        <taxon>Chlorobiaceae</taxon>
        <taxon>Chlorobium/Pelodictyon group</taxon>
        <taxon>Chlorobium</taxon>
    </lineage>
</organism>
<comment type="similarity">
    <text evidence="1">Belongs to the type-1 OGG1 family.</text>
</comment>
<evidence type="ECO:0000256" key="5">
    <source>
        <dbReference type="ARBA" id="ARBA00023204"/>
    </source>
</evidence>
<dbReference type="InterPro" id="IPR052054">
    <property type="entry name" value="Oxidative_DNA_repair_enzyme"/>
</dbReference>
<dbReference type="KEGG" id="cli:Clim_1208"/>
<dbReference type="eggNOG" id="COG0122">
    <property type="taxonomic scope" value="Bacteria"/>
</dbReference>
<dbReference type="CDD" id="cd00056">
    <property type="entry name" value="ENDO3c"/>
    <property type="match status" value="1"/>
</dbReference>
<reference evidence="11 12" key="1">
    <citation type="submission" date="2008-05" db="EMBL/GenBank/DDBJ databases">
        <title>Complete sequence of Chlorobium limicola DSM 245.</title>
        <authorList>
            <consortium name="US DOE Joint Genome Institute"/>
            <person name="Lucas S."/>
            <person name="Copeland A."/>
            <person name="Lapidus A."/>
            <person name="Glavina del Rio T."/>
            <person name="Dalin E."/>
            <person name="Tice H."/>
            <person name="Bruce D."/>
            <person name="Goodwin L."/>
            <person name="Pitluck S."/>
            <person name="Schmutz J."/>
            <person name="Larimer F."/>
            <person name="Land M."/>
            <person name="Hauser L."/>
            <person name="Kyrpides N."/>
            <person name="Ovchinnikova G."/>
            <person name="Zhao F."/>
            <person name="Li T."/>
            <person name="Liu Z."/>
            <person name="Overmann J."/>
            <person name="Bryant D.A."/>
            <person name="Richardson P."/>
        </authorList>
    </citation>
    <scope>NUCLEOTIDE SEQUENCE [LARGE SCALE GENOMIC DNA]</scope>
    <source>
        <strain evidence="12">DSM 245 / NBRC 103803 / 6330</strain>
    </source>
</reference>
<keyword evidence="3" id="KW-0227">DNA damage</keyword>